<evidence type="ECO:0000313" key="2">
    <source>
        <dbReference type="Proteomes" id="UP000644727"/>
    </source>
</evidence>
<comment type="caution">
    <text evidence="1">The sequence shown here is derived from an EMBL/GenBank/DDBJ whole genome shotgun (WGS) entry which is preliminary data.</text>
</comment>
<dbReference type="RefSeq" id="WP_193865490.1">
    <property type="nucleotide sequence ID" value="NZ_JADEYR010000004.1"/>
</dbReference>
<dbReference type="EMBL" id="JADEYR010000004">
    <property type="protein sequence ID" value="MBE9403747.1"/>
    <property type="molecule type" value="Genomic_DNA"/>
</dbReference>
<protein>
    <recommendedName>
        <fullName evidence="3">Proteinase inhibitor I42 chagasin domain-containing protein</fullName>
    </recommendedName>
</protein>
<dbReference type="PROSITE" id="PS51257">
    <property type="entry name" value="PROKAR_LIPOPROTEIN"/>
    <property type="match status" value="1"/>
</dbReference>
<sequence length="166" mass="16832">MTAPRLTTPRRRRPSGALGALAATVVLAGCGMLRGSAEDPTSGPAGGTLHEQGTTEVEIAVGETAQISLGEGSQGVGDAWGVISQTEESVASADVVLGEDVYGTGGGQDAPGASMPYAVELTGIETGTMTVRVLYCTRAEIAEDCDQSKGTLDPPVDPVEITVTVR</sequence>
<reference evidence="1 2" key="1">
    <citation type="submission" date="2020-10" db="EMBL/GenBank/DDBJ databases">
        <title>Draft genome and description of Brachybacterium epidermidis sp nov.</title>
        <authorList>
            <person name="Boxberger M."/>
            <person name="La Scola B."/>
        </authorList>
    </citation>
    <scope>NUCLEOTIDE SEQUENCE [LARGE SCALE GENOMIC DNA]</scope>
    <source>
        <strain evidence="1 2">Marseille-Q2903</strain>
    </source>
</reference>
<organism evidence="1 2">
    <name type="scientific">Brachybacterium epidermidis</name>
    <dbReference type="NCBI Taxonomy" id="2781983"/>
    <lineage>
        <taxon>Bacteria</taxon>
        <taxon>Bacillati</taxon>
        <taxon>Actinomycetota</taxon>
        <taxon>Actinomycetes</taxon>
        <taxon>Micrococcales</taxon>
        <taxon>Dermabacteraceae</taxon>
        <taxon>Brachybacterium</taxon>
    </lineage>
</organism>
<name>A0ABR9VZZ9_9MICO</name>
<proteinExistence type="predicted"/>
<evidence type="ECO:0000313" key="1">
    <source>
        <dbReference type="EMBL" id="MBE9403747.1"/>
    </source>
</evidence>
<accession>A0ABR9VZZ9</accession>
<dbReference type="Proteomes" id="UP000644727">
    <property type="component" value="Unassembled WGS sequence"/>
</dbReference>
<evidence type="ECO:0008006" key="3">
    <source>
        <dbReference type="Google" id="ProtNLM"/>
    </source>
</evidence>
<gene>
    <name evidence="1" type="ORF">IOE58_05960</name>
</gene>
<keyword evidence="2" id="KW-1185">Reference proteome</keyword>